<feature type="region of interest" description="Disordered" evidence="1">
    <location>
        <begin position="25"/>
        <end position="48"/>
    </location>
</feature>
<dbReference type="Proteomes" id="UP000579812">
    <property type="component" value="Unassembled WGS sequence"/>
</dbReference>
<comment type="caution">
    <text evidence="2">The sequence shown here is derived from an EMBL/GenBank/DDBJ whole genome shotgun (WGS) entry which is preliminary data.</text>
</comment>
<reference evidence="2 3" key="1">
    <citation type="submission" date="2020-04" db="EMBL/GenBank/DDBJ databases">
        <title>Chromosome-level genome assembly of a cyprinid fish Onychostoma macrolepis by integration of Nanopore Sequencing, Bionano and Hi-C technology.</title>
        <authorList>
            <person name="Wang D."/>
        </authorList>
    </citation>
    <scope>NUCLEOTIDE SEQUENCE [LARGE SCALE GENOMIC DNA]</scope>
    <source>
        <strain evidence="2">SWU-2019</strain>
        <tissue evidence="2">Muscle</tissue>
    </source>
</reference>
<name>A0A7J6D4P1_9TELE</name>
<evidence type="ECO:0000256" key="1">
    <source>
        <dbReference type="SAM" id="MobiDB-lite"/>
    </source>
</evidence>
<proteinExistence type="predicted"/>
<feature type="compositionally biased region" description="Acidic residues" evidence="1">
    <location>
        <begin position="71"/>
        <end position="86"/>
    </location>
</feature>
<dbReference type="AlphaFoldDB" id="A0A7J6D4P1"/>
<organism evidence="2 3">
    <name type="scientific">Onychostoma macrolepis</name>
    <dbReference type="NCBI Taxonomy" id="369639"/>
    <lineage>
        <taxon>Eukaryota</taxon>
        <taxon>Metazoa</taxon>
        <taxon>Chordata</taxon>
        <taxon>Craniata</taxon>
        <taxon>Vertebrata</taxon>
        <taxon>Euteleostomi</taxon>
        <taxon>Actinopterygii</taxon>
        <taxon>Neopterygii</taxon>
        <taxon>Teleostei</taxon>
        <taxon>Ostariophysi</taxon>
        <taxon>Cypriniformes</taxon>
        <taxon>Cyprinidae</taxon>
        <taxon>Acrossocheilinae</taxon>
        <taxon>Onychostoma</taxon>
    </lineage>
</organism>
<protein>
    <submittedName>
        <fullName evidence="2">Uncharacterized protein</fullName>
    </submittedName>
</protein>
<feature type="region of interest" description="Disordered" evidence="1">
    <location>
        <begin position="71"/>
        <end position="90"/>
    </location>
</feature>
<sequence>MSVSLEELCQMVIVPYDQARALIESESSDGESVVRERGSNSDFSGGLEGEEASLLAPEQVQFDTVFHGGSEEDLDAENSCSDAEEDAPPRKRLRAENTWKKVINKKRRMVGKSYVGKQKQKEIMREPRATGPRCSSAACAKSAKHHCSAIDIFNDFWQHMTWEEKRVYVHALIDVVLVQRRRGAENSRRSNSLLLFFSGQRAEKTHLQSGRPCIHSQLFAGPPQGALTLLQIHNIQTVSQLSMISEPSGTTTMERWTSKSTTLMTGIHIRVTNSSDSPLCSDRLKIKELKFKHLQDLKEVIPKDFHSFYDNLLH</sequence>
<evidence type="ECO:0000313" key="2">
    <source>
        <dbReference type="EMBL" id="KAF4114213.1"/>
    </source>
</evidence>
<gene>
    <name evidence="2" type="ORF">G5714_004436</name>
</gene>
<accession>A0A7J6D4P1</accession>
<keyword evidence="3" id="KW-1185">Reference proteome</keyword>
<dbReference type="EMBL" id="JAAMOB010000004">
    <property type="protein sequence ID" value="KAF4114213.1"/>
    <property type="molecule type" value="Genomic_DNA"/>
</dbReference>
<evidence type="ECO:0000313" key="3">
    <source>
        <dbReference type="Proteomes" id="UP000579812"/>
    </source>
</evidence>